<feature type="compositionally biased region" description="Basic and acidic residues" evidence="8">
    <location>
        <begin position="449"/>
        <end position="458"/>
    </location>
</feature>
<evidence type="ECO:0000256" key="9">
    <source>
        <dbReference type="SAM" id="Phobius"/>
    </source>
</evidence>
<feature type="transmembrane region" description="Helical" evidence="9">
    <location>
        <begin position="408"/>
        <end position="427"/>
    </location>
</feature>
<evidence type="ECO:0000256" key="3">
    <source>
        <dbReference type="ARBA" id="ARBA00022475"/>
    </source>
</evidence>
<keyword evidence="5 9" id="KW-0812">Transmembrane</keyword>
<feature type="transmembrane region" description="Helical" evidence="9">
    <location>
        <begin position="258"/>
        <end position="278"/>
    </location>
</feature>
<dbReference type="PROSITE" id="PS50850">
    <property type="entry name" value="MFS"/>
    <property type="match status" value="1"/>
</dbReference>
<dbReference type="Pfam" id="PF07690">
    <property type="entry name" value="MFS_1"/>
    <property type="match status" value="1"/>
</dbReference>
<evidence type="ECO:0000313" key="12">
    <source>
        <dbReference type="Proteomes" id="UP000217289"/>
    </source>
</evidence>
<feature type="transmembrane region" description="Helical" evidence="9">
    <location>
        <begin position="315"/>
        <end position="334"/>
    </location>
</feature>
<keyword evidence="6 9" id="KW-1133">Transmembrane helix</keyword>
<dbReference type="InterPro" id="IPR004736">
    <property type="entry name" value="MHS_symport"/>
</dbReference>
<dbReference type="PANTHER" id="PTHR43045">
    <property type="entry name" value="SHIKIMATE TRANSPORTER"/>
    <property type="match status" value="1"/>
</dbReference>
<dbReference type="InterPro" id="IPR036259">
    <property type="entry name" value="MFS_trans_sf"/>
</dbReference>
<keyword evidence="3" id="KW-1003">Cell membrane</keyword>
<evidence type="ECO:0000256" key="7">
    <source>
        <dbReference type="ARBA" id="ARBA00023136"/>
    </source>
</evidence>
<organism evidence="11 12">
    <name type="scientific">Melittangium boletus DSM 14713</name>
    <dbReference type="NCBI Taxonomy" id="1294270"/>
    <lineage>
        <taxon>Bacteria</taxon>
        <taxon>Pseudomonadati</taxon>
        <taxon>Myxococcota</taxon>
        <taxon>Myxococcia</taxon>
        <taxon>Myxococcales</taxon>
        <taxon>Cystobacterineae</taxon>
        <taxon>Archangiaceae</taxon>
        <taxon>Melittangium</taxon>
    </lineage>
</organism>
<feature type="transmembrane region" description="Helical" evidence="9">
    <location>
        <begin position="340"/>
        <end position="358"/>
    </location>
</feature>
<dbReference type="InterPro" id="IPR020846">
    <property type="entry name" value="MFS_dom"/>
</dbReference>
<dbReference type="GO" id="GO:0005886">
    <property type="term" value="C:plasma membrane"/>
    <property type="evidence" value="ECO:0007669"/>
    <property type="project" value="UniProtKB-SubCell"/>
</dbReference>
<dbReference type="Gene3D" id="1.20.1250.20">
    <property type="entry name" value="MFS general substrate transporter like domains"/>
    <property type="match status" value="1"/>
</dbReference>
<dbReference type="KEGG" id="mbd:MEBOL_002008"/>
<evidence type="ECO:0000256" key="4">
    <source>
        <dbReference type="ARBA" id="ARBA00022519"/>
    </source>
</evidence>
<feature type="transmembrane region" description="Helical" evidence="9">
    <location>
        <begin position="117"/>
        <end position="136"/>
    </location>
</feature>
<dbReference type="EMBL" id="CP022163">
    <property type="protein sequence ID" value="ATB28559.1"/>
    <property type="molecule type" value="Genomic_DNA"/>
</dbReference>
<feature type="transmembrane region" description="Helical" evidence="9">
    <location>
        <begin position="93"/>
        <end position="111"/>
    </location>
</feature>
<keyword evidence="12" id="KW-1185">Reference proteome</keyword>
<dbReference type="FunFam" id="1.20.1250.20:FF:000001">
    <property type="entry name" value="Dicarboxylate MFS transporter"/>
    <property type="match status" value="1"/>
</dbReference>
<feature type="transmembrane region" description="Helical" evidence="9">
    <location>
        <begin position="379"/>
        <end position="402"/>
    </location>
</feature>
<feature type="domain" description="Major facilitator superfamily (MFS) profile" evidence="10">
    <location>
        <begin position="20"/>
        <end position="433"/>
    </location>
</feature>
<protein>
    <submittedName>
        <fullName evidence="11">Permease of the major facilitator superfamily</fullName>
    </submittedName>
</protein>
<evidence type="ECO:0000313" key="11">
    <source>
        <dbReference type="EMBL" id="ATB28559.1"/>
    </source>
</evidence>
<feature type="transmembrane region" description="Helical" evidence="9">
    <location>
        <begin position="284"/>
        <end position="303"/>
    </location>
</feature>
<dbReference type="Proteomes" id="UP000217289">
    <property type="component" value="Chromosome"/>
</dbReference>
<evidence type="ECO:0000256" key="2">
    <source>
        <dbReference type="ARBA" id="ARBA00022448"/>
    </source>
</evidence>
<feature type="transmembrane region" description="Helical" evidence="9">
    <location>
        <begin position="32"/>
        <end position="51"/>
    </location>
</feature>
<sequence length="458" mass="48963">MTESNTAQASPEPSTPIWKVAAASFIGTAVEWYDFFLYGTAAALIFNRLFFPSFDPLMGTLAAFGTFAVGFIARPLGGIIFGHFGDKLGRKSMLSATLMIMGVATFAIGLLPTYESVGIWAPILLVVLRIFQGFGLGGEWGGAVLMAVESAPANRRGFYGSWPQMGAPAGLLVANAVFSVFSSLPEEQFVSWGWRIPFLFSALLIGIGVFIRLGVAESPAFRAAHQKKQQQPATREPPALEVLRTYPKQILLAMGARFAENGFFYIVTTFVLAYGTSIGLERAAMLQAVLVATCVHLVAIPSFGALSDILGRRPVYIGGAVACALLAFPFFWLIDTKQTGAIWLAISLGIIAHAAMYGPQASFFSELFGTRVRYSGASLGYQLASVFAGGLSPLVATALLQSTGNKPWAVSVYMVVLALITLVSVYLSAETFRENLEETDPTAASGEAAGKERPREVA</sequence>
<dbReference type="SUPFAM" id="SSF103473">
    <property type="entry name" value="MFS general substrate transporter"/>
    <property type="match status" value="1"/>
</dbReference>
<keyword evidence="4" id="KW-0997">Cell inner membrane</keyword>
<evidence type="ECO:0000256" key="8">
    <source>
        <dbReference type="SAM" id="MobiDB-lite"/>
    </source>
</evidence>
<reference evidence="11 12" key="1">
    <citation type="submission" date="2017-06" db="EMBL/GenBank/DDBJ databases">
        <authorList>
            <person name="Kim H.J."/>
            <person name="Triplett B.A."/>
        </authorList>
    </citation>
    <scope>NUCLEOTIDE SEQUENCE [LARGE SCALE GENOMIC DNA]</scope>
    <source>
        <strain evidence="11 12">DSM 14713</strain>
    </source>
</reference>
<feature type="transmembrane region" description="Helical" evidence="9">
    <location>
        <begin position="57"/>
        <end position="81"/>
    </location>
</feature>
<comment type="subcellular location">
    <subcellularLocation>
        <location evidence="1">Cell inner membrane</location>
        <topology evidence="1">Multi-pass membrane protein</topology>
    </subcellularLocation>
</comment>
<proteinExistence type="predicted"/>
<dbReference type="AlphaFoldDB" id="A0A250I9K9"/>
<evidence type="ECO:0000256" key="1">
    <source>
        <dbReference type="ARBA" id="ARBA00004429"/>
    </source>
</evidence>
<dbReference type="CDD" id="cd17369">
    <property type="entry name" value="MFS_ShiA_like"/>
    <property type="match status" value="1"/>
</dbReference>
<evidence type="ECO:0000256" key="6">
    <source>
        <dbReference type="ARBA" id="ARBA00022989"/>
    </source>
</evidence>
<gene>
    <name evidence="11" type="ORF">MEBOL_002008</name>
</gene>
<dbReference type="InterPro" id="IPR011701">
    <property type="entry name" value="MFS"/>
</dbReference>
<keyword evidence="7 9" id="KW-0472">Membrane</keyword>
<dbReference type="RefSeq" id="WP_245919625.1">
    <property type="nucleotide sequence ID" value="NZ_CP022163.1"/>
</dbReference>
<dbReference type="PANTHER" id="PTHR43045:SF1">
    <property type="entry name" value="SHIKIMATE TRANSPORTER"/>
    <property type="match status" value="1"/>
</dbReference>
<evidence type="ECO:0000259" key="10">
    <source>
        <dbReference type="PROSITE" id="PS50850"/>
    </source>
</evidence>
<accession>A0A250I9K9</accession>
<name>A0A250I9K9_9BACT</name>
<feature type="transmembrane region" description="Helical" evidence="9">
    <location>
        <begin position="165"/>
        <end position="184"/>
    </location>
</feature>
<dbReference type="GO" id="GO:0022857">
    <property type="term" value="F:transmembrane transporter activity"/>
    <property type="evidence" value="ECO:0007669"/>
    <property type="project" value="InterPro"/>
</dbReference>
<keyword evidence="2" id="KW-0813">Transport</keyword>
<dbReference type="NCBIfam" id="TIGR00883">
    <property type="entry name" value="2A0106"/>
    <property type="match status" value="1"/>
</dbReference>
<feature type="region of interest" description="Disordered" evidence="8">
    <location>
        <begin position="438"/>
        <end position="458"/>
    </location>
</feature>
<feature type="transmembrane region" description="Helical" evidence="9">
    <location>
        <begin position="196"/>
        <end position="215"/>
    </location>
</feature>
<evidence type="ECO:0000256" key="5">
    <source>
        <dbReference type="ARBA" id="ARBA00022692"/>
    </source>
</evidence>